<accession>A0A8J6KFF0</accession>
<dbReference type="AlphaFoldDB" id="A0A8J6KFF0"/>
<name>A0A8J6KFF0_ELECQ</name>
<keyword evidence="3" id="KW-1185">Reference proteome</keyword>
<evidence type="ECO:0000256" key="1">
    <source>
        <dbReference type="SAM" id="Phobius"/>
    </source>
</evidence>
<feature type="transmembrane region" description="Helical" evidence="1">
    <location>
        <begin position="62"/>
        <end position="85"/>
    </location>
</feature>
<gene>
    <name evidence="2" type="ORF">GDO78_005546</name>
</gene>
<reference evidence="2" key="1">
    <citation type="thesis" date="2020" institute="ProQuest LLC" country="789 East Eisenhower Parkway, Ann Arbor, MI, USA">
        <title>Comparative Genomics and Chromosome Evolution.</title>
        <authorList>
            <person name="Mudd A.B."/>
        </authorList>
    </citation>
    <scope>NUCLEOTIDE SEQUENCE</scope>
    <source>
        <strain evidence="2">HN-11 Male</strain>
        <tissue evidence="2">Kidney and liver</tissue>
    </source>
</reference>
<proteinExistence type="predicted"/>
<comment type="caution">
    <text evidence="2">The sequence shown here is derived from an EMBL/GenBank/DDBJ whole genome shotgun (WGS) entry which is preliminary data.</text>
</comment>
<keyword evidence="1" id="KW-0472">Membrane</keyword>
<keyword evidence="1" id="KW-1133">Transmembrane helix</keyword>
<sequence length="93" mass="11443">MGVKRCQSYWTTGWTTCYIQDFLVYKNIKEPLTDYCVEVLIFVRDYSSRGTKANSQRSWFTFYMYIFYSDSLFTCYYIYIFFFLFQRGWIIFG</sequence>
<keyword evidence="1" id="KW-0812">Transmembrane</keyword>
<evidence type="ECO:0000313" key="2">
    <source>
        <dbReference type="EMBL" id="KAG9489650.1"/>
    </source>
</evidence>
<evidence type="ECO:0000313" key="3">
    <source>
        <dbReference type="Proteomes" id="UP000770717"/>
    </source>
</evidence>
<dbReference type="Proteomes" id="UP000770717">
    <property type="component" value="Unassembled WGS sequence"/>
</dbReference>
<dbReference type="EMBL" id="WNTK01000002">
    <property type="protein sequence ID" value="KAG9489650.1"/>
    <property type="molecule type" value="Genomic_DNA"/>
</dbReference>
<organism evidence="2 3">
    <name type="scientific">Eleutherodactylus coqui</name>
    <name type="common">Puerto Rican coqui</name>
    <dbReference type="NCBI Taxonomy" id="57060"/>
    <lineage>
        <taxon>Eukaryota</taxon>
        <taxon>Metazoa</taxon>
        <taxon>Chordata</taxon>
        <taxon>Craniata</taxon>
        <taxon>Vertebrata</taxon>
        <taxon>Euteleostomi</taxon>
        <taxon>Amphibia</taxon>
        <taxon>Batrachia</taxon>
        <taxon>Anura</taxon>
        <taxon>Neobatrachia</taxon>
        <taxon>Hyloidea</taxon>
        <taxon>Eleutherodactylidae</taxon>
        <taxon>Eleutherodactylinae</taxon>
        <taxon>Eleutherodactylus</taxon>
        <taxon>Eleutherodactylus</taxon>
    </lineage>
</organism>
<protein>
    <submittedName>
        <fullName evidence="2">Uncharacterized protein</fullName>
    </submittedName>
</protein>